<dbReference type="Proteomes" id="UP000305398">
    <property type="component" value="Chromosome"/>
</dbReference>
<feature type="domain" description="AB hydrolase-1" evidence="1">
    <location>
        <begin position="23"/>
        <end position="179"/>
    </location>
</feature>
<dbReference type="Gene3D" id="3.40.50.1820">
    <property type="entry name" value="alpha/beta hydrolase"/>
    <property type="match status" value="1"/>
</dbReference>
<evidence type="ECO:0000313" key="3">
    <source>
        <dbReference type="Proteomes" id="UP000305398"/>
    </source>
</evidence>
<proteinExistence type="predicted"/>
<dbReference type="PANTHER" id="PTHR43689:SF8">
    <property type="entry name" value="ALPHA_BETA-HYDROLASES SUPERFAMILY PROTEIN"/>
    <property type="match status" value="1"/>
</dbReference>
<dbReference type="EMBL" id="CP040896">
    <property type="protein sequence ID" value="QDA62537.1"/>
    <property type="molecule type" value="Genomic_DNA"/>
</dbReference>
<dbReference type="GO" id="GO:0016787">
    <property type="term" value="F:hydrolase activity"/>
    <property type="evidence" value="ECO:0007669"/>
    <property type="project" value="UniProtKB-KW"/>
</dbReference>
<evidence type="ECO:0000313" key="2">
    <source>
        <dbReference type="EMBL" id="QDA62537.1"/>
    </source>
</evidence>
<name>A0A5B8A5M4_9BACT</name>
<dbReference type="SUPFAM" id="SSF53474">
    <property type="entry name" value="alpha/beta-Hydrolases"/>
    <property type="match status" value="1"/>
</dbReference>
<dbReference type="PANTHER" id="PTHR43689">
    <property type="entry name" value="HYDROLASE"/>
    <property type="match status" value="1"/>
</dbReference>
<dbReference type="InterPro" id="IPR029058">
    <property type="entry name" value="AB_hydrolase_fold"/>
</dbReference>
<reference evidence="2 3" key="1">
    <citation type="submission" date="2019-06" db="EMBL/GenBank/DDBJ databases">
        <authorList>
            <person name="Srinivasan S."/>
        </authorList>
    </citation>
    <scope>NUCLEOTIDE SEQUENCE [LARGE SCALE GENOMIC DNA]</scope>
    <source>
        <strain evidence="2 3">17J68-5</strain>
    </source>
</reference>
<keyword evidence="3" id="KW-1185">Reference proteome</keyword>
<accession>A0A5B8A5M4</accession>
<dbReference type="KEGG" id="hyj:FHG12_10810"/>
<organism evidence="2 3">
    <name type="scientific">Hymenobacter jejuensis</name>
    <dbReference type="NCBI Taxonomy" id="2502781"/>
    <lineage>
        <taxon>Bacteria</taxon>
        <taxon>Pseudomonadati</taxon>
        <taxon>Bacteroidota</taxon>
        <taxon>Cytophagia</taxon>
        <taxon>Cytophagales</taxon>
        <taxon>Hymenobacteraceae</taxon>
        <taxon>Hymenobacter</taxon>
    </lineage>
</organism>
<gene>
    <name evidence="2" type="ORF">FHG12_10810</name>
</gene>
<dbReference type="AlphaFoldDB" id="A0A5B8A5M4"/>
<dbReference type="InterPro" id="IPR000073">
    <property type="entry name" value="AB_hydrolase_1"/>
</dbReference>
<dbReference type="OrthoDB" id="135231at2"/>
<sequence>MRLDGVALRVRSIRHEPETPRSALVFLHDSLGCIALWRDFPERLARATGCNALVYDRRGYGQSAPFGEAKRTIHYLEDEAQVLANVLSQCGVERAILFGHSNGGSIALVAAAEFPDRIAGIITEGGHVFVEELTLVGIRAAQEQYRTTDLGAKLAKYHGIRTEAVFRAWADTWLAPEFRAWNIEPYLPQIQCPVLVLQGERDEYGTAEQVAAVVSQVQDARPSKLLPGLGHTPHKEAAELVLELAAAFVAAVQ</sequence>
<dbReference type="Pfam" id="PF00561">
    <property type="entry name" value="Abhydrolase_1"/>
    <property type="match status" value="1"/>
</dbReference>
<evidence type="ECO:0000259" key="1">
    <source>
        <dbReference type="Pfam" id="PF00561"/>
    </source>
</evidence>
<protein>
    <submittedName>
        <fullName evidence="2">Alpha/beta hydrolase</fullName>
    </submittedName>
</protein>
<keyword evidence="2" id="KW-0378">Hydrolase</keyword>